<proteinExistence type="predicted"/>
<organism evidence="4 5">
    <name type="scientific">Capnocytophaga bilenii</name>
    <dbReference type="NCBI Taxonomy" id="2819369"/>
    <lineage>
        <taxon>Bacteria</taxon>
        <taxon>Pseudomonadati</taxon>
        <taxon>Bacteroidota</taxon>
        <taxon>Flavobacteriia</taxon>
        <taxon>Flavobacteriales</taxon>
        <taxon>Flavobacteriaceae</taxon>
        <taxon>Capnocytophaga</taxon>
    </lineage>
</organism>
<accession>A0ABS3PWM3</accession>
<keyword evidence="5" id="KW-1185">Reference proteome</keyword>
<dbReference type="SUPFAM" id="SSF53335">
    <property type="entry name" value="S-adenosyl-L-methionine-dependent methyltransferases"/>
    <property type="match status" value="1"/>
</dbReference>
<evidence type="ECO:0000313" key="4">
    <source>
        <dbReference type="EMBL" id="MBO1883702.1"/>
    </source>
</evidence>
<sequence>MELPQVKSKQRVADHGEVYTNPREVNAMLNLVKEQSFSLSATFLEPACGNGNFLIEILRRKLCTLAEQYGKQPLAYDTHLLQVVGSIYGIDILPDNIAECRERLFSELLSTYEPIQGHPLEDALANSVRFIMQKNLICGDALTYKTADGQPIVFYEWLFSAPDFTQVAYRTFDFETTTTGNVGKQLDMFGISNEIHAQTSAYKPYLEISKFGN</sequence>
<evidence type="ECO:0000256" key="2">
    <source>
        <dbReference type="ARBA" id="ARBA00022679"/>
    </source>
</evidence>
<dbReference type="EMBL" id="JAGDYP010000003">
    <property type="protein sequence ID" value="MBO1883702.1"/>
    <property type="molecule type" value="Genomic_DNA"/>
</dbReference>
<gene>
    <name evidence="4" type="ORF">J4N46_04520</name>
</gene>
<evidence type="ECO:0000256" key="1">
    <source>
        <dbReference type="ARBA" id="ARBA00022603"/>
    </source>
</evidence>
<keyword evidence="2" id="KW-0808">Transferase</keyword>
<protein>
    <recommendedName>
        <fullName evidence="6">Restriction endonuclease subunit M</fullName>
    </recommendedName>
</protein>
<evidence type="ECO:0000256" key="3">
    <source>
        <dbReference type="ARBA" id="ARBA00022691"/>
    </source>
</evidence>
<dbReference type="InterPro" id="IPR050953">
    <property type="entry name" value="N4_N6_ade-DNA_methylase"/>
</dbReference>
<evidence type="ECO:0000313" key="5">
    <source>
        <dbReference type="Proteomes" id="UP000681610"/>
    </source>
</evidence>
<reference evidence="4 5" key="1">
    <citation type="submission" date="2021-03" db="EMBL/GenBank/DDBJ databases">
        <title>Isolation and description of Capnocytophaga bilenii sp. nov., a novel Capnocytophaga species, isolated from a gingivitis subject.</title>
        <authorList>
            <person name="Antezack A."/>
            <person name="Monnet-Corti V."/>
            <person name="La Scola B."/>
        </authorList>
    </citation>
    <scope>NUCLEOTIDE SEQUENCE [LARGE SCALE GENOMIC DNA]</scope>
    <source>
        <strain evidence="4 5">Marseille-Q4570</strain>
    </source>
</reference>
<name>A0ABS3PWM3_9FLAO</name>
<dbReference type="Gene3D" id="3.40.50.150">
    <property type="entry name" value="Vaccinia Virus protein VP39"/>
    <property type="match status" value="1"/>
</dbReference>
<dbReference type="Proteomes" id="UP000681610">
    <property type="component" value="Unassembled WGS sequence"/>
</dbReference>
<keyword evidence="1" id="KW-0489">Methyltransferase</keyword>
<dbReference type="PANTHER" id="PTHR33841">
    <property type="entry name" value="DNA METHYLTRANSFERASE YEEA-RELATED"/>
    <property type="match status" value="1"/>
</dbReference>
<dbReference type="RefSeq" id="WP_208058327.1">
    <property type="nucleotide sequence ID" value="NZ_JAGDYP010000003.1"/>
</dbReference>
<dbReference type="InterPro" id="IPR029063">
    <property type="entry name" value="SAM-dependent_MTases_sf"/>
</dbReference>
<comment type="caution">
    <text evidence="4">The sequence shown here is derived from an EMBL/GenBank/DDBJ whole genome shotgun (WGS) entry which is preliminary data.</text>
</comment>
<keyword evidence="3" id="KW-0949">S-adenosyl-L-methionine</keyword>
<dbReference type="PANTHER" id="PTHR33841:SF5">
    <property type="entry name" value="DNA METHYLASE (MODIFICATION METHYLASE) (METHYLTRANSFERASE)-RELATED"/>
    <property type="match status" value="1"/>
</dbReference>
<evidence type="ECO:0008006" key="6">
    <source>
        <dbReference type="Google" id="ProtNLM"/>
    </source>
</evidence>